<dbReference type="Gene3D" id="3.40.50.450">
    <property type="match status" value="1"/>
</dbReference>
<dbReference type="InterPro" id="IPR010697">
    <property type="entry name" value="YspA"/>
</dbReference>
<dbReference type="PANTHER" id="PTHR38440">
    <property type="entry name" value="UPF0398 PROTEIN YPSA"/>
    <property type="match status" value="1"/>
</dbReference>
<evidence type="ECO:0000313" key="2">
    <source>
        <dbReference type="Proteomes" id="UP000183253"/>
    </source>
</evidence>
<dbReference type="Proteomes" id="UP000183253">
    <property type="component" value="Unassembled WGS sequence"/>
</dbReference>
<dbReference type="EMBL" id="FNRI01000005">
    <property type="protein sequence ID" value="SEA65360.1"/>
    <property type="molecule type" value="Genomic_DNA"/>
</dbReference>
<accession>A0A1H4CYF8</accession>
<proteinExistence type="predicted"/>
<dbReference type="RefSeq" id="WP_010260259.1">
    <property type="nucleotide sequence ID" value="NZ_CAEG01000005.1"/>
</dbReference>
<dbReference type="STRING" id="1033731.SAMN05444145_10570"/>
<dbReference type="PANTHER" id="PTHR38440:SF1">
    <property type="entry name" value="UPF0398 PROTEIN SPR0331"/>
    <property type="match status" value="1"/>
</dbReference>
<protein>
    <submittedName>
        <fullName evidence="1">Uncharacterized SPBc2 prophage-derived protein YoqJ</fullName>
    </submittedName>
</protein>
<dbReference type="AlphaFoldDB" id="A0A1H4CYF8"/>
<keyword evidence="2" id="KW-1185">Reference proteome</keyword>
<sequence length="169" mass="18612">MIADPRTSVAFSGHRTYCGDAADALHRTVGELYVRGFRTFLSGMAVGFDLAAAEAVLELRERMPDVRLIAAVPFQGQEARFSQSDRERFSRVLSAADVVEVLSPVYHRGCYAVRNDFLVDHARVLVAWYDGSPGGTHYTVRRAMRRGLEILDLHPAASALPAFAPTLFG</sequence>
<name>A0A1H4CYF8_9BACT</name>
<gene>
    <name evidence="1" type="ORF">SAMN05444145_10570</name>
</gene>
<dbReference type="Pfam" id="PF06908">
    <property type="entry name" value="YpsA"/>
    <property type="match status" value="1"/>
</dbReference>
<dbReference type="OrthoDB" id="1795759at2"/>
<reference evidence="1 2" key="1">
    <citation type="submission" date="2016-10" db="EMBL/GenBank/DDBJ databases">
        <authorList>
            <person name="de Groot N.N."/>
        </authorList>
    </citation>
    <scope>NUCLEOTIDE SEQUENCE [LARGE SCALE GENOMIC DNA]</scope>
    <source>
        <strain evidence="1 2">DSM 25383</strain>
    </source>
</reference>
<organism evidence="1 2">
    <name type="scientific">Alistipes timonensis JC136</name>
    <dbReference type="NCBI Taxonomy" id="1033731"/>
    <lineage>
        <taxon>Bacteria</taxon>
        <taxon>Pseudomonadati</taxon>
        <taxon>Bacteroidota</taxon>
        <taxon>Bacteroidia</taxon>
        <taxon>Bacteroidales</taxon>
        <taxon>Rikenellaceae</taxon>
        <taxon>Alistipes</taxon>
    </lineage>
</organism>
<evidence type="ECO:0000313" key="1">
    <source>
        <dbReference type="EMBL" id="SEA65360.1"/>
    </source>
</evidence>
<dbReference type="SUPFAM" id="SSF102405">
    <property type="entry name" value="MCP/YpsA-like"/>
    <property type="match status" value="1"/>
</dbReference>